<reference evidence="1 4" key="1">
    <citation type="submission" date="2015-02" db="EMBL/GenBank/DDBJ databases">
        <title>Whole genome sequencing of multiple isolates of three species of pepper and tomato-infecting xanthomonads reveals genetic diversity in field strains and pinpoints effectors responsible for host specificity.</title>
        <authorList>
            <person name="Schwartz A."/>
            <person name="Dahlbeck D."/>
            <person name="Staskawicz B."/>
            <person name="Bart R."/>
            <person name="Potnis N."/>
            <person name="Minsavage G."/>
            <person name="Timilsina S."/>
            <person name="Goss E."/>
            <person name="Jones J."/>
            <person name="Vallad G."/>
            <person name="Barak J."/>
            <person name="Miller S."/>
            <person name="Ritchie D."/>
            <person name="Martins J.Jr."/>
            <person name="Patane J.S."/>
            <person name="Setubal J.C."/>
        </authorList>
    </citation>
    <scope>NUCLEOTIDE SEQUENCE [LARGE SCALE GENOMIC DNA]</scope>
    <source>
        <strain evidence="1 4">Xp3-15</strain>
    </source>
</reference>
<evidence type="ECO:0000313" key="4">
    <source>
        <dbReference type="Proteomes" id="UP000035369"/>
    </source>
</evidence>
<proteinExistence type="predicted"/>
<dbReference type="EMBL" id="PUUL01000103">
    <property type="protein sequence ID" value="RXD51381.1"/>
    <property type="molecule type" value="Genomic_DNA"/>
</dbReference>
<dbReference type="AlphaFoldDB" id="A0A6L9XH49"/>
<protein>
    <submittedName>
        <fullName evidence="2">Uncharacterized protein</fullName>
    </submittedName>
</protein>
<keyword evidence="4" id="KW-1185">Reference proteome</keyword>
<accession>A0A6L9XH49</accession>
<dbReference type="EMBL" id="JAAGYU010000052">
    <property type="protein sequence ID" value="NEL77074.1"/>
    <property type="molecule type" value="Genomic_DNA"/>
</dbReference>
<dbReference type="RefSeq" id="WP_046932041.1">
    <property type="nucleotide sequence ID" value="NZ_CP116305.1"/>
</dbReference>
<evidence type="ECO:0000313" key="5">
    <source>
        <dbReference type="Proteomes" id="UP000289372"/>
    </source>
</evidence>
<dbReference type="Proteomes" id="UP000471082">
    <property type="component" value="Unassembled WGS sequence"/>
</dbReference>
<evidence type="ECO:0000313" key="1">
    <source>
        <dbReference type="EMBL" id="KLC07862.1"/>
    </source>
</evidence>
<organism evidence="2 6">
    <name type="scientific">Xanthomonas perforans</name>
    <dbReference type="NCBI Taxonomy" id="442694"/>
    <lineage>
        <taxon>Bacteria</taxon>
        <taxon>Pseudomonadati</taxon>
        <taxon>Pseudomonadota</taxon>
        <taxon>Gammaproteobacteria</taxon>
        <taxon>Lysobacterales</taxon>
        <taxon>Lysobacteraceae</taxon>
        <taxon>Xanthomonas</taxon>
    </lineage>
</organism>
<sequence length="71" mass="8070">MKLMQPQDGIVEAPTVAMEYRNAAWGDDTKSWASCEVLLPGYSEWMPFNAMPTDPMEYGRLLFEAIRLELG</sequence>
<gene>
    <name evidence="3" type="ORF">DB769_16900</name>
    <name evidence="2" type="ORF">G3W61_12570</name>
    <name evidence="1" type="ORF">XP315_08645</name>
</gene>
<name>A0A6L9XH49_XANPE</name>
<reference evidence="3 5" key="2">
    <citation type="submission" date="2018-02" db="EMBL/GenBank/DDBJ databases">
        <title>Characterization of Xanthomonas diversity in transplant houses and field plants.</title>
        <authorList>
            <person name="Abrahamian P."/>
            <person name="Timilsina S."/>
            <person name="Minsavage G.V."/>
            <person name="Goss E.M."/>
            <person name="Jones J.B."/>
            <person name="Vallad G.E."/>
        </authorList>
    </citation>
    <scope>NUCLEOTIDE SEQUENCE [LARGE SCALE GENOMIC DNA]</scope>
    <source>
        <strain evidence="3 5">GEV2132</strain>
    </source>
</reference>
<evidence type="ECO:0000313" key="6">
    <source>
        <dbReference type="Proteomes" id="UP000471082"/>
    </source>
</evidence>
<evidence type="ECO:0000313" key="3">
    <source>
        <dbReference type="EMBL" id="RXD51381.1"/>
    </source>
</evidence>
<dbReference type="EMBL" id="JZUY01000036">
    <property type="protein sequence ID" value="KLC07862.1"/>
    <property type="molecule type" value="Genomic_DNA"/>
</dbReference>
<dbReference type="Proteomes" id="UP000035369">
    <property type="component" value="Unassembled WGS sequence"/>
</dbReference>
<dbReference type="Proteomes" id="UP000289372">
    <property type="component" value="Unassembled WGS sequence"/>
</dbReference>
<evidence type="ECO:0000313" key="2">
    <source>
        <dbReference type="EMBL" id="NEL77074.1"/>
    </source>
</evidence>
<reference evidence="2 6" key="3">
    <citation type="submission" date="2019-11" db="EMBL/GenBank/DDBJ databases">
        <title>Genome-resolved metagenomics to study the prevalence of co-infection and intraspecific heterogeneity among plant pathogen metapopulations.</title>
        <authorList>
            <person name="Newberry E."/>
            <person name="Bhandari R."/>
            <person name="Kemble J."/>
            <person name="Sikora E."/>
            <person name="Potnis N."/>
        </authorList>
    </citation>
    <scope>NUCLEOTIDE SEQUENCE [LARGE SCALE GENOMIC DNA]</scope>
    <source>
        <strain evidence="2">Xp_Tom_Tuscaloosa_18b</strain>
    </source>
</reference>
<comment type="caution">
    <text evidence="2">The sequence shown here is derived from an EMBL/GenBank/DDBJ whole genome shotgun (WGS) entry which is preliminary data.</text>
</comment>